<reference evidence="7 8" key="2">
    <citation type="submission" date="2016-08" db="EMBL/GenBank/DDBJ databases">
        <title>Pervasive Adenine N6-methylation of Active Genes in Fungi.</title>
        <authorList>
            <consortium name="DOE Joint Genome Institute"/>
            <person name="Mondo S.J."/>
            <person name="Dannebaum R.O."/>
            <person name="Kuo R.C."/>
            <person name="Labutti K."/>
            <person name="Haridas S."/>
            <person name="Kuo A."/>
            <person name="Salamov A."/>
            <person name="Ahrendt S.R."/>
            <person name="Lipzen A."/>
            <person name="Sullivan W."/>
            <person name="Andreopoulos W.B."/>
            <person name="Clum A."/>
            <person name="Lindquist E."/>
            <person name="Daum C."/>
            <person name="Ramamoorthy G.K."/>
            <person name="Gryganskyi A."/>
            <person name="Culley D."/>
            <person name="Magnuson J.K."/>
            <person name="James T.Y."/>
            <person name="O'Malley M.A."/>
            <person name="Stajich J.E."/>
            <person name="Spatafora J.W."/>
            <person name="Visel A."/>
            <person name="Grigoriev I.V."/>
        </authorList>
    </citation>
    <scope>NUCLEOTIDE SEQUENCE [LARGE SCALE GENOMIC DNA]</scope>
    <source>
        <strain evidence="7 8">S4</strain>
    </source>
</reference>
<dbReference type="Pfam" id="PF00335">
    <property type="entry name" value="Tetraspanin"/>
    <property type="match status" value="1"/>
</dbReference>
<gene>
    <name evidence="7" type="ORF">BCR32DRAFT_287872</name>
</gene>
<feature type="transmembrane region" description="Helical" evidence="6">
    <location>
        <begin position="106"/>
        <end position="127"/>
    </location>
</feature>
<evidence type="ECO:0000256" key="2">
    <source>
        <dbReference type="ARBA" id="ARBA00022692"/>
    </source>
</evidence>
<feature type="transmembrane region" description="Helical" evidence="6">
    <location>
        <begin position="133"/>
        <end position="151"/>
    </location>
</feature>
<dbReference type="AlphaFoldDB" id="A0A1Y1VPR4"/>
<feature type="transmembrane region" description="Helical" evidence="6">
    <location>
        <begin position="65"/>
        <end position="86"/>
    </location>
</feature>
<feature type="transmembrane region" description="Helical" evidence="6">
    <location>
        <begin position="423"/>
        <end position="446"/>
    </location>
</feature>
<accession>A0A1Y1VPR4</accession>
<feature type="compositionally biased region" description="Basic and acidic residues" evidence="5">
    <location>
        <begin position="16"/>
        <end position="27"/>
    </location>
</feature>
<dbReference type="GO" id="GO:0016020">
    <property type="term" value="C:membrane"/>
    <property type="evidence" value="ECO:0007669"/>
    <property type="project" value="UniProtKB-SubCell"/>
</dbReference>
<evidence type="ECO:0000256" key="6">
    <source>
        <dbReference type="SAM" id="Phobius"/>
    </source>
</evidence>
<keyword evidence="4 6" id="KW-0472">Membrane</keyword>
<feature type="region of interest" description="Disordered" evidence="5">
    <location>
        <begin position="1"/>
        <end position="27"/>
    </location>
</feature>
<comment type="caution">
    <text evidence="7">The sequence shown here is derived from an EMBL/GenBank/DDBJ whole genome shotgun (WGS) entry which is preliminary data.</text>
</comment>
<organism evidence="7 8">
    <name type="scientific">Anaeromyces robustus</name>
    <dbReference type="NCBI Taxonomy" id="1754192"/>
    <lineage>
        <taxon>Eukaryota</taxon>
        <taxon>Fungi</taxon>
        <taxon>Fungi incertae sedis</taxon>
        <taxon>Chytridiomycota</taxon>
        <taxon>Chytridiomycota incertae sedis</taxon>
        <taxon>Neocallimastigomycetes</taxon>
        <taxon>Neocallimastigales</taxon>
        <taxon>Neocallimastigaceae</taxon>
        <taxon>Anaeromyces</taxon>
    </lineage>
</organism>
<evidence type="ECO:0000256" key="5">
    <source>
        <dbReference type="SAM" id="MobiDB-lite"/>
    </source>
</evidence>
<evidence type="ECO:0000256" key="1">
    <source>
        <dbReference type="ARBA" id="ARBA00004141"/>
    </source>
</evidence>
<evidence type="ECO:0000313" key="8">
    <source>
        <dbReference type="Proteomes" id="UP000193944"/>
    </source>
</evidence>
<evidence type="ECO:0000313" key="7">
    <source>
        <dbReference type="EMBL" id="ORX63298.1"/>
    </source>
</evidence>
<keyword evidence="2 6" id="KW-0812">Transmembrane</keyword>
<sequence>MELAKSALFHRKDKSKGKSPDSPDSHSFKLMEENRLLDKSQEHIYTYDTDKYRKSVPNTPGRKNFKIVCIALGVIGLYLLGFSLLLSMRGGYSGKDLNDISSNCRYAMLILSIFVFFMAGTGYAGAYTNWKPIILTFSVLASMGFLGHLYVAKKLLDAVRFAERDLAVAWWDVYWDNTRRTIQDKYNCCGYRAYYDLPVVSEFCSLKDVYQVTLYDSKIKDPADVLKNDSYKKHFRGADSVLDDDGGDGGDGGAAGNAGNAGNANANAGNANAGGAVAGGAGDAGAGNANANANTNANANAGGGAAGGAGDAGAGNANANANANGNAGGGAAGNTGGAAKPGNANTNANAGGAAKAGNTKNTKGAAAGGAAGGLWQKRKEIVDKQYFVMKRQDTDALVPEPAIKNAPGCKEFLVPLVKGKLKLVYLFNYLLCLVYVGGIALSLIYWQNMRKEKEFDEFA</sequence>
<proteinExistence type="predicted"/>
<dbReference type="OrthoDB" id="71600at2759"/>
<evidence type="ECO:0000256" key="3">
    <source>
        <dbReference type="ARBA" id="ARBA00022989"/>
    </source>
</evidence>
<comment type="subcellular location">
    <subcellularLocation>
        <location evidence="1">Membrane</location>
        <topology evidence="1">Multi-pass membrane protein</topology>
    </subcellularLocation>
</comment>
<name>A0A1Y1VPR4_9FUNG</name>
<keyword evidence="8" id="KW-1185">Reference proteome</keyword>
<keyword evidence="3 6" id="KW-1133">Transmembrane helix</keyword>
<reference evidence="7 8" key="1">
    <citation type="submission" date="2016-08" db="EMBL/GenBank/DDBJ databases">
        <title>A Parts List for Fungal Cellulosomes Revealed by Comparative Genomics.</title>
        <authorList>
            <consortium name="DOE Joint Genome Institute"/>
            <person name="Haitjema C.H."/>
            <person name="Gilmore S.P."/>
            <person name="Henske J.K."/>
            <person name="Solomon K.V."/>
            <person name="De Groot R."/>
            <person name="Kuo A."/>
            <person name="Mondo S.J."/>
            <person name="Salamov A.A."/>
            <person name="Labutti K."/>
            <person name="Zhao Z."/>
            <person name="Chiniquy J."/>
            <person name="Barry K."/>
            <person name="Brewer H.M."/>
            <person name="Purvine S.O."/>
            <person name="Wright A.T."/>
            <person name="Boxma B."/>
            <person name="Van Alen T."/>
            <person name="Hackstein J.H."/>
            <person name="Baker S.E."/>
            <person name="Grigoriev I.V."/>
            <person name="O'Malley M.A."/>
        </authorList>
    </citation>
    <scope>NUCLEOTIDE SEQUENCE [LARGE SCALE GENOMIC DNA]</scope>
    <source>
        <strain evidence="7 8">S4</strain>
    </source>
</reference>
<evidence type="ECO:0000256" key="4">
    <source>
        <dbReference type="ARBA" id="ARBA00023136"/>
    </source>
</evidence>
<dbReference type="Proteomes" id="UP000193944">
    <property type="component" value="Unassembled WGS sequence"/>
</dbReference>
<protein>
    <submittedName>
        <fullName evidence="7">Uncharacterized protein</fullName>
    </submittedName>
</protein>
<dbReference type="InterPro" id="IPR018499">
    <property type="entry name" value="Tetraspanin/Peripherin"/>
</dbReference>
<dbReference type="EMBL" id="MCFG01000657">
    <property type="protein sequence ID" value="ORX63298.1"/>
    <property type="molecule type" value="Genomic_DNA"/>
</dbReference>